<dbReference type="InterPro" id="IPR029787">
    <property type="entry name" value="Nucleotide_cyclase"/>
</dbReference>
<feature type="domain" description="Response regulatory" evidence="5">
    <location>
        <begin position="7"/>
        <end position="123"/>
    </location>
</feature>
<feature type="coiled-coil region" evidence="4">
    <location>
        <begin position="122"/>
        <end position="159"/>
    </location>
</feature>
<dbReference type="SMART" id="SM00448">
    <property type="entry name" value="REC"/>
    <property type="match status" value="1"/>
</dbReference>
<dbReference type="SMART" id="SM00267">
    <property type="entry name" value="GGDEF"/>
    <property type="match status" value="1"/>
</dbReference>
<keyword evidence="3" id="KW-0597">Phosphoprotein</keyword>
<dbReference type="PROSITE" id="PS50110">
    <property type="entry name" value="RESPONSE_REGULATORY"/>
    <property type="match status" value="1"/>
</dbReference>
<dbReference type="SUPFAM" id="SSF55073">
    <property type="entry name" value="Nucleotide cyclase"/>
    <property type="match status" value="1"/>
</dbReference>
<dbReference type="InterPro" id="IPR029016">
    <property type="entry name" value="GAF-like_dom_sf"/>
</dbReference>
<dbReference type="GO" id="GO:0000160">
    <property type="term" value="P:phosphorelay signal transduction system"/>
    <property type="evidence" value="ECO:0007669"/>
    <property type="project" value="InterPro"/>
</dbReference>
<evidence type="ECO:0000259" key="5">
    <source>
        <dbReference type="PROSITE" id="PS50110"/>
    </source>
</evidence>
<dbReference type="InterPro" id="IPR000160">
    <property type="entry name" value="GGDEF_dom"/>
</dbReference>
<reference evidence="7 8" key="1">
    <citation type="submission" date="2015-06" db="EMBL/GenBank/DDBJ databases">
        <title>Draft genome assembly of filamentous brackish cyanobacterium Limnoraphis robusta strain CS-951.</title>
        <authorList>
            <person name="Willis A."/>
            <person name="Parks M."/>
            <person name="Burford M.A."/>
        </authorList>
    </citation>
    <scope>NUCLEOTIDE SEQUENCE [LARGE SCALE GENOMIC DNA]</scope>
    <source>
        <strain evidence="7 8">CS-951</strain>
    </source>
</reference>
<gene>
    <name evidence="7" type="ORF">WN50_28400</name>
</gene>
<dbReference type="PROSITE" id="PS50887">
    <property type="entry name" value="GGDEF"/>
    <property type="match status" value="1"/>
</dbReference>
<comment type="caution">
    <text evidence="7">The sequence shown here is derived from an EMBL/GenBank/DDBJ whole genome shotgun (WGS) entry which is preliminary data.</text>
</comment>
<dbReference type="Proteomes" id="UP000033607">
    <property type="component" value="Unassembled WGS sequence"/>
</dbReference>
<evidence type="ECO:0000256" key="1">
    <source>
        <dbReference type="ARBA" id="ARBA00022679"/>
    </source>
</evidence>
<sequence length="501" mass="56711">MSEFSANILLIDDQLDNLRVLSALLSQRGYQVRKARSGYMALETVKVNLPDLILLDIKMPDMSGYEVCQHLKTALETREIPVIFLSALESTFDKVKGFQVGGCDYITKPFEMDEVLVRVENQLTIQRQKKLLLEQNKQLQQEIRDRQRAEAEIRLLLKMTQAISEAWDFETALEVTLCEVCQAIDWDYGEAWIPNDQVLVHKASQIQCSVDPLLQQFYHSSLKLTFAPNQGLVGRVWSSQKLEWIEDISLESPPKFVRSQLARQAGLKTALAVPMIFGDRVLAVLVFFKKVAMSPDDHLVELVSGVATQLGALMPHKKAEEALRAAYVELERLAKIDSLTEVANRRYFDEYLEREWKRLAREAQPLSLILCDVDCFKLYNDLYGHPAGDRCLKEIAQAISRSARRPADLVARYGGEEFVIILPNTTLTGALKVANSIRQEVEQLKILHERSIVQPFVTVSLGVSSTIPHPELSRVTLIRVADEALYKAKNKGRNCAVCTLL</sequence>
<dbReference type="SUPFAM" id="SSF52172">
    <property type="entry name" value="CheY-like"/>
    <property type="match status" value="1"/>
</dbReference>
<keyword evidence="1" id="KW-0808">Transferase</keyword>
<evidence type="ECO:0000313" key="7">
    <source>
        <dbReference type="EMBL" id="KKD34898.1"/>
    </source>
</evidence>
<evidence type="ECO:0000256" key="2">
    <source>
        <dbReference type="ARBA" id="ARBA00022777"/>
    </source>
</evidence>
<dbReference type="EMBL" id="LATL02000101">
    <property type="protein sequence ID" value="KKD34898.1"/>
    <property type="molecule type" value="Genomic_DNA"/>
</dbReference>
<dbReference type="Pfam" id="PF00990">
    <property type="entry name" value="GGDEF"/>
    <property type="match status" value="1"/>
</dbReference>
<dbReference type="RefSeq" id="WP_046281979.1">
    <property type="nucleotide sequence ID" value="NZ_LATL02000101.1"/>
</dbReference>
<dbReference type="Gene3D" id="3.30.450.40">
    <property type="match status" value="1"/>
</dbReference>
<dbReference type="Pfam" id="PF00072">
    <property type="entry name" value="Response_reg"/>
    <property type="match status" value="1"/>
</dbReference>
<dbReference type="Gene3D" id="3.40.50.2300">
    <property type="match status" value="1"/>
</dbReference>
<accession>A0A0F5Y812</accession>
<dbReference type="GO" id="GO:0016301">
    <property type="term" value="F:kinase activity"/>
    <property type="evidence" value="ECO:0007669"/>
    <property type="project" value="UniProtKB-KW"/>
</dbReference>
<evidence type="ECO:0000256" key="4">
    <source>
        <dbReference type="SAM" id="Coils"/>
    </source>
</evidence>
<dbReference type="AlphaFoldDB" id="A0A0F5Y812"/>
<dbReference type="InterPro" id="IPR050469">
    <property type="entry name" value="Diguanylate_Cyclase"/>
</dbReference>
<feature type="modified residue" description="4-aspartylphosphate" evidence="3">
    <location>
        <position position="56"/>
    </location>
</feature>
<name>A0A0F5Y812_9CYAN</name>
<dbReference type="InterPro" id="IPR011006">
    <property type="entry name" value="CheY-like_superfamily"/>
</dbReference>
<dbReference type="SUPFAM" id="SSF55781">
    <property type="entry name" value="GAF domain-like"/>
    <property type="match status" value="1"/>
</dbReference>
<dbReference type="GO" id="GO:0043709">
    <property type="term" value="P:cell adhesion involved in single-species biofilm formation"/>
    <property type="evidence" value="ECO:0007669"/>
    <property type="project" value="TreeGrafter"/>
</dbReference>
<dbReference type="GO" id="GO:0052621">
    <property type="term" value="F:diguanylate cyclase activity"/>
    <property type="evidence" value="ECO:0007669"/>
    <property type="project" value="TreeGrafter"/>
</dbReference>
<evidence type="ECO:0000313" key="8">
    <source>
        <dbReference type="Proteomes" id="UP000033607"/>
    </source>
</evidence>
<keyword evidence="4" id="KW-0175">Coiled coil</keyword>
<dbReference type="NCBIfam" id="TIGR00254">
    <property type="entry name" value="GGDEF"/>
    <property type="match status" value="1"/>
</dbReference>
<proteinExistence type="predicted"/>
<dbReference type="GO" id="GO:1902201">
    <property type="term" value="P:negative regulation of bacterial-type flagellum-dependent cell motility"/>
    <property type="evidence" value="ECO:0007669"/>
    <property type="project" value="TreeGrafter"/>
</dbReference>
<dbReference type="FunFam" id="3.30.70.270:FF:000001">
    <property type="entry name" value="Diguanylate cyclase domain protein"/>
    <property type="match status" value="1"/>
</dbReference>
<evidence type="ECO:0000256" key="3">
    <source>
        <dbReference type="PROSITE-ProRule" id="PRU00169"/>
    </source>
</evidence>
<dbReference type="GO" id="GO:0005886">
    <property type="term" value="C:plasma membrane"/>
    <property type="evidence" value="ECO:0007669"/>
    <property type="project" value="TreeGrafter"/>
</dbReference>
<dbReference type="Gene3D" id="3.30.70.270">
    <property type="match status" value="1"/>
</dbReference>
<dbReference type="OrthoDB" id="453368at2"/>
<dbReference type="InterPro" id="IPR043128">
    <property type="entry name" value="Rev_trsase/Diguanyl_cyclase"/>
</dbReference>
<protein>
    <submittedName>
        <fullName evidence="7">Diguanylate cyclase</fullName>
    </submittedName>
</protein>
<dbReference type="SMART" id="SM00065">
    <property type="entry name" value="GAF"/>
    <property type="match status" value="1"/>
</dbReference>
<dbReference type="CDD" id="cd19920">
    <property type="entry name" value="REC_PA4781-like"/>
    <property type="match status" value="1"/>
</dbReference>
<dbReference type="PATRIC" id="fig|1637645.4.peg.2086"/>
<evidence type="ECO:0000259" key="6">
    <source>
        <dbReference type="PROSITE" id="PS50887"/>
    </source>
</evidence>
<dbReference type="Pfam" id="PF13185">
    <property type="entry name" value="GAF_2"/>
    <property type="match status" value="1"/>
</dbReference>
<dbReference type="InterPro" id="IPR003018">
    <property type="entry name" value="GAF"/>
</dbReference>
<dbReference type="PANTHER" id="PTHR45138:SF9">
    <property type="entry name" value="DIGUANYLATE CYCLASE DGCM-RELATED"/>
    <property type="match status" value="1"/>
</dbReference>
<keyword evidence="2" id="KW-0418">Kinase</keyword>
<organism evidence="7 8">
    <name type="scientific">Limnoraphis robusta CS-951</name>
    <dbReference type="NCBI Taxonomy" id="1637645"/>
    <lineage>
        <taxon>Bacteria</taxon>
        <taxon>Bacillati</taxon>
        <taxon>Cyanobacteriota</taxon>
        <taxon>Cyanophyceae</taxon>
        <taxon>Oscillatoriophycideae</taxon>
        <taxon>Oscillatoriales</taxon>
        <taxon>Sirenicapillariaceae</taxon>
        <taxon>Limnoraphis</taxon>
    </lineage>
</organism>
<dbReference type="CDD" id="cd01949">
    <property type="entry name" value="GGDEF"/>
    <property type="match status" value="1"/>
</dbReference>
<dbReference type="InterPro" id="IPR001789">
    <property type="entry name" value="Sig_transdc_resp-reg_receiver"/>
</dbReference>
<dbReference type="PANTHER" id="PTHR45138">
    <property type="entry name" value="REGULATORY COMPONENTS OF SENSORY TRANSDUCTION SYSTEM"/>
    <property type="match status" value="1"/>
</dbReference>
<feature type="domain" description="GGDEF" evidence="6">
    <location>
        <begin position="364"/>
        <end position="501"/>
    </location>
</feature>